<organism evidence="2">
    <name type="scientific">uncultured virus</name>
    <dbReference type="NCBI Taxonomy" id="340016"/>
    <lineage>
        <taxon>Viruses</taxon>
        <taxon>environmental samples</taxon>
    </lineage>
</organism>
<evidence type="ECO:0000313" key="2">
    <source>
        <dbReference type="EMBL" id="ASF00071.1"/>
    </source>
</evidence>
<dbReference type="InterPro" id="IPR042047">
    <property type="entry name" value="SleB_dom1"/>
</dbReference>
<feature type="domain" description="Cell wall hydrolase SleB" evidence="1">
    <location>
        <begin position="21"/>
        <end position="138"/>
    </location>
</feature>
<dbReference type="Gene3D" id="1.10.10.2520">
    <property type="entry name" value="Cell wall hydrolase SleB, domain 1"/>
    <property type="match status" value="1"/>
</dbReference>
<proteinExistence type="predicted"/>
<accession>A0A218MLD1</accession>
<dbReference type="InterPro" id="IPR011105">
    <property type="entry name" value="Cell_wall_hydrolase_SleB"/>
</dbReference>
<evidence type="ECO:0000259" key="1">
    <source>
        <dbReference type="Pfam" id="PF07486"/>
    </source>
</evidence>
<sequence>MIIETAFMCMALNIYHEANNQSMLGQIAVGQVVMNRVEDSRFPDTVCEVVKQAVTHKGTNKPILFRCSFSWYCDGKKDEPEYDSHAWFLAQDYARIVLSGKIVLDVTQGATHYHATYVRPSWAKTKKRTTRIDRHIFYRWER</sequence>
<dbReference type="EMBL" id="KY052813">
    <property type="protein sequence ID" value="ASF00071.1"/>
    <property type="molecule type" value="Genomic_DNA"/>
</dbReference>
<reference evidence="2" key="2">
    <citation type="journal article" date="2017" name="Nat. Commun.">
        <title>Single-virus genomics reveals hidden cosmopolitan and abundant viruses.</title>
        <authorList>
            <person name="Martinez-Hernandez F."/>
            <person name="Fornas O."/>
            <person name="Lluesma Gomez M."/>
            <person name="Bolduc B."/>
            <person name="de la Cruz Pena M.J."/>
            <person name="Martinez J.M."/>
            <person name="Anton J."/>
            <person name="Gasol J.M."/>
            <person name="Rosselli R."/>
            <person name="Rodriguez-Valera F."/>
            <person name="Sullivan M.B."/>
            <person name="Acinas S.G."/>
            <person name="Martinez-Garcia M."/>
        </authorList>
    </citation>
    <scope>NUCLEOTIDE SEQUENCE</scope>
</reference>
<reference evidence="2" key="1">
    <citation type="submission" date="2016-10" db="EMBL/GenBank/DDBJ databases">
        <authorList>
            <person name="Varghese N."/>
        </authorList>
    </citation>
    <scope>NUCLEOTIDE SEQUENCE</scope>
</reference>
<dbReference type="GO" id="GO:0016787">
    <property type="term" value="F:hydrolase activity"/>
    <property type="evidence" value="ECO:0007669"/>
    <property type="project" value="InterPro"/>
</dbReference>
<name>A0A218MLD1_9VIRU</name>
<protein>
    <recommendedName>
        <fullName evidence="1">Cell wall hydrolase SleB domain-containing protein</fullName>
    </recommendedName>
</protein>
<dbReference type="Pfam" id="PF07486">
    <property type="entry name" value="Hydrolase_2"/>
    <property type="match status" value="1"/>
</dbReference>